<gene>
    <name evidence="1" type="ORF">WG66_2234</name>
</gene>
<protein>
    <submittedName>
        <fullName evidence="1">Uncharacterized protein</fullName>
    </submittedName>
</protein>
<evidence type="ECO:0000313" key="1">
    <source>
        <dbReference type="EMBL" id="KTB45189.1"/>
    </source>
</evidence>
<dbReference type="Proteomes" id="UP000054988">
    <property type="component" value="Unassembled WGS sequence"/>
</dbReference>
<sequence>MFEQPTYQYISPTSASCLVIPRQTTS</sequence>
<dbReference type="EMBL" id="LATX01000745">
    <property type="protein sequence ID" value="KTB45189.1"/>
    <property type="molecule type" value="Genomic_DNA"/>
</dbReference>
<accession>A0A0W0G9J7</accession>
<comment type="caution">
    <text evidence="1">The sequence shown here is derived from an EMBL/GenBank/DDBJ whole genome shotgun (WGS) entry which is preliminary data.</text>
</comment>
<proteinExistence type="predicted"/>
<organism evidence="1 2">
    <name type="scientific">Moniliophthora roreri</name>
    <name type="common">Frosty pod rot fungus</name>
    <name type="synonym">Monilia roreri</name>
    <dbReference type="NCBI Taxonomy" id="221103"/>
    <lineage>
        <taxon>Eukaryota</taxon>
        <taxon>Fungi</taxon>
        <taxon>Dikarya</taxon>
        <taxon>Basidiomycota</taxon>
        <taxon>Agaricomycotina</taxon>
        <taxon>Agaricomycetes</taxon>
        <taxon>Agaricomycetidae</taxon>
        <taxon>Agaricales</taxon>
        <taxon>Marasmiineae</taxon>
        <taxon>Marasmiaceae</taxon>
        <taxon>Moniliophthora</taxon>
    </lineage>
</organism>
<dbReference type="AlphaFoldDB" id="A0A0W0G9J7"/>
<evidence type="ECO:0000313" key="2">
    <source>
        <dbReference type="Proteomes" id="UP000054988"/>
    </source>
</evidence>
<reference evidence="1 2" key="1">
    <citation type="submission" date="2015-12" db="EMBL/GenBank/DDBJ databases">
        <title>Draft genome sequence of Moniliophthora roreri, the causal agent of frosty pod rot of cacao.</title>
        <authorList>
            <person name="Aime M.C."/>
            <person name="Diaz-Valderrama J.R."/>
            <person name="Kijpornyongpan T."/>
            <person name="Phillips-Mora W."/>
        </authorList>
    </citation>
    <scope>NUCLEOTIDE SEQUENCE [LARGE SCALE GENOMIC DNA]</scope>
    <source>
        <strain evidence="1 2">MCA 2952</strain>
    </source>
</reference>
<name>A0A0W0G9J7_MONRR</name>